<evidence type="ECO:0000313" key="12">
    <source>
        <dbReference type="EMBL" id="MCI4656281.1"/>
    </source>
</evidence>
<dbReference type="EMBL" id="JALGAR010000001">
    <property type="protein sequence ID" value="MCI4656281.1"/>
    <property type="molecule type" value="Genomic_DNA"/>
</dbReference>
<feature type="domain" description="NADH:flavin oxidoreductase/NADH oxidase N-terminal" evidence="10">
    <location>
        <begin position="1"/>
        <end position="343"/>
    </location>
</feature>
<dbReference type="SUPFAM" id="SSF51905">
    <property type="entry name" value="FAD/NAD(P)-binding domain"/>
    <property type="match status" value="1"/>
</dbReference>
<evidence type="ECO:0000256" key="6">
    <source>
        <dbReference type="ARBA" id="ARBA00022723"/>
    </source>
</evidence>
<evidence type="ECO:0000256" key="4">
    <source>
        <dbReference type="ARBA" id="ARBA00022630"/>
    </source>
</evidence>
<dbReference type="Pfam" id="PF00724">
    <property type="entry name" value="Oxidored_FMN"/>
    <property type="match status" value="1"/>
</dbReference>
<evidence type="ECO:0000259" key="11">
    <source>
        <dbReference type="Pfam" id="PF07992"/>
    </source>
</evidence>
<comment type="caution">
    <text evidence="12">The sequence shown here is derived from an EMBL/GenBank/DDBJ whole genome shotgun (WGS) entry which is preliminary data.</text>
</comment>
<keyword evidence="8" id="KW-0408">Iron</keyword>
<keyword evidence="4" id="KW-0285">Flavoprotein</keyword>
<dbReference type="InterPro" id="IPR013785">
    <property type="entry name" value="Aldolase_TIM"/>
</dbReference>
<comment type="similarity">
    <text evidence="3">In the N-terminal section; belongs to the NADH:flavin oxidoreductase/NADH oxidase family.</text>
</comment>
<dbReference type="Gene3D" id="3.50.50.60">
    <property type="entry name" value="FAD/NAD(P)-binding domain"/>
    <property type="match status" value="1"/>
</dbReference>
<evidence type="ECO:0000256" key="1">
    <source>
        <dbReference type="ARBA" id="ARBA00001917"/>
    </source>
</evidence>
<protein>
    <submittedName>
        <fullName evidence="12">FAD-dependent oxidoreductase</fullName>
    </submittedName>
</protein>
<dbReference type="PRINTS" id="PR00368">
    <property type="entry name" value="FADPNR"/>
</dbReference>
<dbReference type="GO" id="GO:0046872">
    <property type="term" value="F:metal ion binding"/>
    <property type="evidence" value="ECO:0007669"/>
    <property type="project" value="UniProtKB-KW"/>
</dbReference>
<accession>A0AA41QU30</accession>
<keyword evidence="13" id="KW-1185">Reference proteome</keyword>
<evidence type="ECO:0000256" key="7">
    <source>
        <dbReference type="ARBA" id="ARBA00023002"/>
    </source>
</evidence>
<dbReference type="InterPro" id="IPR001155">
    <property type="entry name" value="OxRdtase_FMN_N"/>
</dbReference>
<dbReference type="PANTHER" id="PTHR42917:SF2">
    <property type="entry name" value="2,4-DIENOYL-COA REDUCTASE [(2E)-ENOYL-COA-PRODUCING]"/>
    <property type="match status" value="1"/>
</dbReference>
<dbReference type="GO" id="GO:0010181">
    <property type="term" value="F:FMN binding"/>
    <property type="evidence" value="ECO:0007669"/>
    <property type="project" value="InterPro"/>
</dbReference>
<dbReference type="Gene3D" id="3.20.20.70">
    <property type="entry name" value="Aldolase class I"/>
    <property type="match status" value="1"/>
</dbReference>
<evidence type="ECO:0000256" key="2">
    <source>
        <dbReference type="ARBA" id="ARBA00001966"/>
    </source>
</evidence>
<keyword evidence="6" id="KW-0479">Metal-binding</keyword>
<dbReference type="GO" id="GO:0016491">
    <property type="term" value="F:oxidoreductase activity"/>
    <property type="evidence" value="ECO:0007669"/>
    <property type="project" value="UniProtKB-KW"/>
</dbReference>
<name>A0AA41QU30_9MICO</name>
<gene>
    <name evidence="12" type="ORF">MQH31_00435</name>
</gene>
<proteinExistence type="inferred from homology"/>
<dbReference type="InterPro" id="IPR036188">
    <property type="entry name" value="FAD/NAD-bd_sf"/>
</dbReference>
<keyword evidence="7" id="KW-0560">Oxidoreductase</keyword>
<dbReference type="Pfam" id="PF07992">
    <property type="entry name" value="Pyr_redox_2"/>
    <property type="match status" value="1"/>
</dbReference>
<dbReference type="Proteomes" id="UP001165341">
    <property type="component" value="Unassembled WGS sequence"/>
</dbReference>
<dbReference type="PANTHER" id="PTHR42917">
    <property type="entry name" value="2,4-DIENOYL-COA REDUCTASE"/>
    <property type="match status" value="1"/>
</dbReference>
<evidence type="ECO:0000256" key="5">
    <source>
        <dbReference type="ARBA" id="ARBA00022643"/>
    </source>
</evidence>
<feature type="domain" description="FAD/NAD(P)-binding" evidence="11">
    <location>
        <begin position="391"/>
        <end position="618"/>
    </location>
</feature>
<evidence type="ECO:0000256" key="3">
    <source>
        <dbReference type="ARBA" id="ARBA00011048"/>
    </source>
</evidence>
<dbReference type="SUPFAM" id="SSF51395">
    <property type="entry name" value="FMN-linked oxidoreductases"/>
    <property type="match status" value="1"/>
</dbReference>
<dbReference type="AlphaFoldDB" id="A0AA41QU30"/>
<organism evidence="12 13">
    <name type="scientific">Cryobacterium zhongshanensis</name>
    <dbReference type="NCBI Taxonomy" id="2928153"/>
    <lineage>
        <taxon>Bacteria</taxon>
        <taxon>Bacillati</taxon>
        <taxon>Actinomycetota</taxon>
        <taxon>Actinomycetes</taxon>
        <taxon>Micrococcales</taxon>
        <taxon>Microbacteriaceae</taxon>
        <taxon>Cryobacterium</taxon>
    </lineage>
</organism>
<evidence type="ECO:0000256" key="9">
    <source>
        <dbReference type="ARBA" id="ARBA00023014"/>
    </source>
</evidence>
<dbReference type="InterPro" id="IPR051793">
    <property type="entry name" value="NADH:flavin_oxidoreductase"/>
</dbReference>
<evidence type="ECO:0000313" key="13">
    <source>
        <dbReference type="Proteomes" id="UP001165341"/>
    </source>
</evidence>
<sequence length="650" mass="69933">MELKNRFAMAPMGPLGFSDAEGGWNSRGIEYYVARARGGVGLIITGITPVTNPAEKFPNGSVPMPMRNPGAFLRTSRELVERVHAYDAKIMLQLGAGFGRVIMTSFLQGGAQPVAPSPIKHRWSEAICREMTVEEIHATVRSMGDSAVLAQRAGFDGIQIHAVHEGYLLDQFATSFYNQRTDEYGGSLDNRLRFAREIVDEIKERCGSDYPVTLRFSPKSFVKDWREGGLPGEDFVEKGRDLPEGLDAARLFEEYGYDALDIDVGTYDSWFWNHPPMYQKKGLYVPFAKAVSDAVGIKVICAGRMDDPDIALAAVEDGATDIVSLGRPLLADADYVNKLHSGHQNLIRPCLSCQEGCMGRIEAFAAINCAVNPQCGREAEWRLHPALRSKTVMIVGGGVAGCEAARVLALRGHVPVIYEASAALGGNLIPGGVPDFKEDDLALIRWYEATLADLGVEVHLNSPVDEKVIAASAADEIIVATGSVPRLFALPGGVPVFSAADVLEGVSDPGARTVIVGGGLVGCELALHLADHGVNVTIVEQAEDILEVSGPLCEANHMMLHELMPFKGIATVTSATVLRATPRGVVVAVGGSEREIASESVILSVGYTSNRTLYEAVRDSGKELHLLGDARKVSNIMYGIWDAFEVASGL</sequence>
<dbReference type="InterPro" id="IPR023753">
    <property type="entry name" value="FAD/NAD-binding_dom"/>
</dbReference>
<evidence type="ECO:0000259" key="10">
    <source>
        <dbReference type="Pfam" id="PF00724"/>
    </source>
</evidence>
<comment type="cofactor">
    <cofactor evidence="2">
        <name>[4Fe-4S] cluster</name>
        <dbReference type="ChEBI" id="CHEBI:49883"/>
    </cofactor>
</comment>
<keyword evidence="5" id="KW-0288">FMN</keyword>
<evidence type="ECO:0000256" key="8">
    <source>
        <dbReference type="ARBA" id="ARBA00023004"/>
    </source>
</evidence>
<comment type="cofactor">
    <cofactor evidence="1">
        <name>FMN</name>
        <dbReference type="ChEBI" id="CHEBI:58210"/>
    </cofactor>
</comment>
<dbReference type="GO" id="GO:0051536">
    <property type="term" value="F:iron-sulfur cluster binding"/>
    <property type="evidence" value="ECO:0007669"/>
    <property type="project" value="UniProtKB-KW"/>
</dbReference>
<keyword evidence="9" id="KW-0411">Iron-sulfur</keyword>
<reference evidence="12" key="1">
    <citation type="submission" date="2022-03" db="EMBL/GenBank/DDBJ databases">
        <title>Cryobacterium sp. nov. strain ZS14-85, isolated from Antarctic soil.</title>
        <authorList>
            <person name="Li J."/>
            <person name="Niu G."/>
        </authorList>
    </citation>
    <scope>NUCLEOTIDE SEQUENCE</scope>
    <source>
        <strain evidence="12">ZS14-85</strain>
    </source>
</reference>
<dbReference type="Gene3D" id="3.40.50.720">
    <property type="entry name" value="NAD(P)-binding Rossmann-like Domain"/>
    <property type="match status" value="1"/>
</dbReference>